<name>A0ABW0EK20_9PSEU</name>
<evidence type="ECO:0000313" key="2">
    <source>
        <dbReference type="Proteomes" id="UP001596157"/>
    </source>
</evidence>
<proteinExistence type="predicted"/>
<dbReference type="RefSeq" id="WP_378244653.1">
    <property type="nucleotide sequence ID" value="NZ_JBHSKF010000002.1"/>
</dbReference>
<protein>
    <submittedName>
        <fullName evidence="1">Acyltransferase</fullName>
    </submittedName>
</protein>
<gene>
    <name evidence="1" type="ORF">ACFPM7_05935</name>
</gene>
<reference evidence="2" key="1">
    <citation type="journal article" date="2019" name="Int. J. Syst. Evol. Microbiol.">
        <title>The Global Catalogue of Microorganisms (GCM) 10K type strain sequencing project: providing services to taxonomists for standard genome sequencing and annotation.</title>
        <authorList>
            <consortium name="The Broad Institute Genomics Platform"/>
            <consortium name="The Broad Institute Genome Sequencing Center for Infectious Disease"/>
            <person name="Wu L."/>
            <person name="Ma J."/>
        </authorList>
    </citation>
    <scope>NUCLEOTIDE SEQUENCE [LARGE SCALE GENOMIC DNA]</scope>
    <source>
        <strain evidence="2">CCUG 59778</strain>
    </source>
</reference>
<dbReference type="SUPFAM" id="SSF51161">
    <property type="entry name" value="Trimeric LpxA-like enzymes"/>
    <property type="match status" value="1"/>
</dbReference>
<accession>A0ABW0EK20</accession>
<dbReference type="Gene3D" id="2.160.10.10">
    <property type="entry name" value="Hexapeptide repeat proteins"/>
    <property type="match status" value="1"/>
</dbReference>
<keyword evidence="1" id="KW-0808">Transferase</keyword>
<evidence type="ECO:0000313" key="1">
    <source>
        <dbReference type="EMBL" id="MFC5286585.1"/>
    </source>
</evidence>
<sequence length="216" mass="22983">MIALLRTALWLLPPSGLKNRLLRWCGHDVARTARAGICLVDGRSAVRIGEGAVVGHGNAFRGLRRLEVGAGAIVGQLNWWTVAPGLRLDDEHGAVVLGEHAVVTNRHYIDCSGGLALADFATLGGVRCTVLTHSVDLTTGRQTLSPVVLEHQAFISTNCVVMAGTRLAERAVLAAGSVTALGGRYERHTLYGGVPAKPIRPIDGAYFHRTEARIGQ</sequence>
<dbReference type="GO" id="GO:0016746">
    <property type="term" value="F:acyltransferase activity"/>
    <property type="evidence" value="ECO:0007669"/>
    <property type="project" value="UniProtKB-KW"/>
</dbReference>
<comment type="caution">
    <text evidence="1">The sequence shown here is derived from an EMBL/GenBank/DDBJ whole genome shotgun (WGS) entry which is preliminary data.</text>
</comment>
<keyword evidence="2" id="KW-1185">Reference proteome</keyword>
<organism evidence="1 2">
    <name type="scientific">Actinokineospora guangxiensis</name>
    <dbReference type="NCBI Taxonomy" id="1490288"/>
    <lineage>
        <taxon>Bacteria</taxon>
        <taxon>Bacillati</taxon>
        <taxon>Actinomycetota</taxon>
        <taxon>Actinomycetes</taxon>
        <taxon>Pseudonocardiales</taxon>
        <taxon>Pseudonocardiaceae</taxon>
        <taxon>Actinokineospora</taxon>
    </lineage>
</organism>
<keyword evidence="1" id="KW-0012">Acyltransferase</keyword>
<dbReference type="Proteomes" id="UP001596157">
    <property type="component" value="Unassembled WGS sequence"/>
</dbReference>
<dbReference type="InterPro" id="IPR011004">
    <property type="entry name" value="Trimer_LpxA-like_sf"/>
</dbReference>
<dbReference type="EMBL" id="JBHSKF010000002">
    <property type="protein sequence ID" value="MFC5286585.1"/>
    <property type="molecule type" value="Genomic_DNA"/>
</dbReference>